<evidence type="ECO:0000256" key="4">
    <source>
        <dbReference type="ARBA" id="ARBA00022989"/>
    </source>
</evidence>
<feature type="compositionally biased region" description="Polar residues" evidence="7">
    <location>
        <begin position="162"/>
        <end position="182"/>
    </location>
</feature>
<gene>
    <name evidence="10" type="ORF">CRM22_006225</name>
</gene>
<dbReference type="InterPro" id="IPR002165">
    <property type="entry name" value="Plexin_repeat"/>
</dbReference>
<feature type="compositionally biased region" description="Polar residues" evidence="7">
    <location>
        <begin position="433"/>
        <end position="443"/>
    </location>
</feature>
<keyword evidence="11" id="KW-1185">Reference proteome</keyword>
<reference evidence="10 11" key="1">
    <citation type="journal article" date="2019" name="BMC Genomics">
        <title>New insights from Opisthorchis felineus genome: update on genomics of the epidemiologically important liver flukes.</title>
        <authorList>
            <person name="Ershov N.I."/>
            <person name="Mordvinov V.A."/>
            <person name="Prokhortchouk E.B."/>
            <person name="Pakharukova M.Y."/>
            <person name="Gunbin K.V."/>
            <person name="Ustyantsev K."/>
            <person name="Genaev M.A."/>
            <person name="Blinov A.G."/>
            <person name="Mazur A."/>
            <person name="Boulygina E."/>
            <person name="Tsygankova S."/>
            <person name="Khrameeva E."/>
            <person name="Chekanov N."/>
            <person name="Fan G."/>
            <person name="Xiao A."/>
            <person name="Zhang H."/>
            <person name="Xu X."/>
            <person name="Yang H."/>
            <person name="Solovyev V."/>
            <person name="Lee S.M."/>
            <person name="Liu X."/>
            <person name="Afonnikov D.A."/>
            <person name="Skryabin K.G."/>
        </authorList>
    </citation>
    <scope>NUCLEOTIDE SEQUENCE [LARGE SCALE GENOMIC DNA]</scope>
    <source>
        <strain evidence="10">AK-0245</strain>
        <tissue evidence="10">Whole organism</tissue>
    </source>
</reference>
<keyword evidence="4 8" id="KW-1133">Transmembrane helix</keyword>
<evidence type="ECO:0000313" key="11">
    <source>
        <dbReference type="Proteomes" id="UP000308267"/>
    </source>
</evidence>
<dbReference type="PANTHER" id="PTHR13055">
    <property type="entry name" value="TUMOR ENDOTHELIAL MARKER 7 RELATED"/>
    <property type="match status" value="1"/>
</dbReference>
<dbReference type="OrthoDB" id="6274530at2759"/>
<sequence>MEQQSGLSDYYNYTTKEDDGSRTFRQTTYSHIMTNKKFIRTRTLVEYTPNPICIEQLNCSSCLTLNHPDGFHCAWCPEAKRCSDGYDPYTADWISKKCDMKNVTEHCFEQSTILTTTTKTKTTPKQQTLTSVNTTPALINTESLVRNNTMNKKPMGTDTTDRITSAPDNSTMSQATSEGSIENTEKSIDAAGTTEVEANEMGEEPEITRQTAVNTLTSTKSIHGMTTNSPQIADGNEQALTNTVVLPNLTTVGWDVTNSTALKPMIQTQFPNDTRKTETDEFITTATTTGGLQTEETSDVIQTTVSSWNEGTVSCTDTRSSHCAISGSRILVLCVLLPPLVAIPALLLCMLVLCTWKRRHRYVLRLQKPQHDQHTQVDQTVSDDDSMKESVLEKRAPCERRLTIYTCSNCGGVTRVAATGRTNSEIPIGDEPMQSQSKNPNGE</sequence>
<dbReference type="Proteomes" id="UP000308267">
    <property type="component" value="Unassembled WGS sequence"/>
</dbReference>
<name>A0A4S2LM63_OPIFE</name>
<keyword evidence="3" id="KW-0732">Signal</keyword>
<keyword evidence="6" id="KW-0325">Glycoprotein</keyword>
<accession>A0A4S2LM63</accession>
<dbReference type="EMBL" id="SJOL01006626">
    <property type="protein sequence ID" value="TGZ64730.1"/>
    <property type="molecule type" value="Genomic_DNA"/>
</dbReference>
<evidence type="ECO:0000256" key="6">
    <source>
        <dbReference type="ARBA" id="ARBA00023180"/>
    </source>
</evidence>
<evidence type="ECO:0000256" key="8">
    <source>
        <dbReference type="SAM" id="Phobius"/>
    </source>
</evidence>
<feature type="region of interest" description="Disordered" evidence="7">
    <location>
        <begin position="421"/>
        <end position="443"/>
    </location>
</feature>
<feature type="domain" description="PSI" evidence="9">
    <location>
        <begin position="52"/>
        <end position="99"/>
    </location>
</feature>
<dbReference type="GO" id="GO:0016020">
    <property type="term" value="C:membrane"/>
    <property type="evidence" value="ECO:0007669"/>
    <property type="project" value="UniProtKB-SubCell"/>
</dbReference>
<keyword evidence="2 8" id="KW-0812">Transmembrane</keyword>
<dbReference type="SMART" id="SM00423">
    <property type="entry name" value="PSI"/>
    <property type="match status" value="1"/>
</dbReference>
<evidence type="ECO:0000256" key="7">
    <source>
        <dbReference type="SAM" id="MobiDB-lite"/>
    </source>
</evidence>
<dbReference type="PANTHER" id="PTHR13055:SF12">
    <property type="entry name" value="LD40707P"/>
    <property type="match status" value="1"/>
</dbReference>
<keyword evidence="5 8" id="KW-0472">Membrane</keyword>
<evidence type="ECO:0000256" key="3">
    <source>
        <dbReference type="ARBA" id="ARBA00022729"/>
    </source>
</evidence>
<evidence type="ECO:0000259" key="9">
    <source>
        <dbReference type="SMART" id="SM00423"/>
    </source>
</evidence>
<proteinExistence type="predicted"/>
<feature type="region of interest" description="Disordered" evidence="7">
    <location>
        <begin position="148"/>
        <end position="183"/>
    </location>
</feature>
<evidence type="ECO:0000256" key="2">
    <source>
        <dbReference type="ARBA" id="ARBA00022692"/>
    </source>
</evidence>
<evidence type="ECO:0000256" key="5">
    <source>
        <dbReference type="ARBA" id="ARBA00023136"/>
    </source>
</evidence>
<dbReference type="InterPro" id="IPR016201">
    <property type="entry name" value="PSI"/>
</dbReference>
<dbReference type="Pfam" id="PF01437">
    <property type="entry name" value="PSI"/>
    <property type="match status" value="1"/>
</dbReference>
<dbReference type="InterPro" id="IPR031152">
    <property type="entry name" value="PLXDC"/>
</dbReference>
<evidence type="ECO:0000313" key="10">
    <source>
        <dbReference type="EMBL" id="TGZ64730.1"/>
    </source>
</evidence>
<comment type="subcellular location">
    <subcellularLocation>
        <location evidence="1">Membrane</location>
        <topology evidence="1">Single-pass type I membrane protein</topology>
    </subcellularLocation>
</comment>
<organism evidence="10 11">
    <name type="scientific">Opisthorchis felineus</name>
    <dbReference type="NCBI Taxonomy" id="147828"/>
    <lineage>
        <taxon>Eukaryota</taxon>
        <taxon>Metazoa</taxon>
        <taxon>Spiralia</taxon>
        <taxon>Lophotrochozoa</taxon>
        <taxon>Platyhelminthes</taxon>
        <taxon>Trematoda</taxon>
        <taxon>Digenea</taxon>
        <taxon>Opisthorchiida</taxon>
        <taxon>Opisthorchiata</taxon>
        <taxon>Opisthorchiidae</taxon>
        <taxon>Opisthorchis</taxon>
    </lineage>
</organism>
<feature type="transmembrane region" description="Helical" evidence="8">
    <location>
        <begin position="330"/>
        <end position="356"/>
    </location>
</feature>
<dbReference type="AlphaFoldDB" id="A0A4S2LM63"/>
<protein>
    <recommendedName>
        <fullName evidence="9">PSI domain-containing protein</fullName>
    </recommendedName>
</protein>
<comment type="caution">
    <text evidence="10">The sequence shown here is derived from an EMBL/GenBank/DDBJ whole genome shotgun (WGS) entry which is preliminary data.</text>
</comment>
<evidence type="ECO:0000256" key="1">
    <source>
        <dbReference type="ARBA" id="ARBA00004479"/>
    </source>
</evidence>